<dbReference type="Proteomes" id="UP000078546">
    <property type="component" value="Unassembled WGS sequence"/>
</dbReference>
<reference evidence="2" key="1">
    <citation type="submission" date="2016-05" db="EMBL/GenBank/DDBJ databases">
        <authorList>
            <person name="Lavstsen T."/>
            <person name="Jespersen J.S."/>
        </authorList>
    </citation>
    <scope>NUCLEOTIDE SEQUENCE [LARGE SCALE GENOMIC DNA]</scope>
</reference>
<evidence type="ECO:0008006" key="6">
    <source>
        <dbReference type="Google" id="ProtNLM"/>
    </source>
</evidence>
<dbReference type="InterPro" id="IPR022086">
    <property type="entry name" value="IMCp"/>
</dbReference>
<feature type="region of interest" description="Disordered" evidence="1">
    <location>
        <begin position="72"/>
        <end position="108"/>
    </location>
</feature>
<feature type="region of interest" description="Disordered" evidence="1">
    <location>
        <begin position="1139"/>
        <end position="1160"/>
    </location>
</feature>
<evidence type="ECO:0000313" key="3">
    <source>
        <dbReference type="EMBL" id="SBS95903.1"/>
    </source>
</evidence>
<evidence type="ECO:0000313" key="4">
    <source>
        <dbReference type="Proteomes" id="UP000078546"/>
    </source>
</evidence>
<dbReference type="VEuPathDB" id="PlasmoDB:PocGH01_12011500"/>
<evidence type="ECO:0000313" key="5">
    <source>
        <dbReference type="Proteomes" id="UP000078560"/>
    </source>
</evidence>
<dbReference type="EMBL" id="FLQU01001052">
    <property type="protein sequence ID" value="SBS91178.1"/>
    <property type="molecule type" value="Genomic_DNA"/>
</dbReference>
<dbReference type="EMBL" id="FLQV01000554">
    <property type="protein sequence ID" value="SBS95903.1"/>
    <property type="molecule type" value="Genomic_DNA"/>
</dbReference>
<organism evidence="2 5">
    <name type="scientific">Plasmodium ovale curtisi</name>
    <dbReference type="NCBI Taxonomy" id="864141"/>
    <lineage>
        <taxon>Eukaryota</taxon>
        <taxon>Sar</taxon>
        <taxon>Alveolata</taxon>
        <taxon>Apicomplexa</taxon>
        <taxon>Aconoidasida</taxon>
        <taxon>Haemosporida</taxon>
        <taxon>Plasmodiidae</taxon>
        <taxon>Plasmodium</taxon>
        <taxon>Plasmodium (Plasmodium)</taxon>
    </lineage>
</organism>
<evidence type="ECO:0000313" key="2">
    <source>
        <dbReference type="EMBL" id="SBS91178.1"/>
    </source>
</evidence>
<evidence type="ECO:0000256" key="1">
    <source>
        <dbReference type="SAM" id="MobiDB-lite"/>
    </source>
</evidence>
<name>A0A1A8WGH4_PLAOA</name>
<feature type="region of interest" description="Disordered" evidence="1">
    <location>
        <begin position="1027"/>
        <end position="1054"/>
    </location>
</feature>
<dbReference type="Pfam" id="PF12314">
    <property type="entry name" value="IMCp"/>
    <property type="match status" value="1"/>
</dbReference>
<gene>
    <name evidence="3" type="ORF">POVCU1_030320</name>
    <name evidence="2" type="ORF">POVCU2_0066050</name>
</gene>
<accession>A0A1A8WGH4</accession>
<dbReference type="AlphaFoldDB" id="A0A1A8WGH4"/>
<proteinExistence type="predicted"/>
<dbReference type="Proteomes" id="UP000078560">
    <property type="component" value="Unassembled WGS sequence"/>
</dbReference>
<reference evidence="4 5" key="2">
    <citation type="submission" date="2016-05" db="EMBL/GenBank/DDBJ databases">
        <authorList>
            <person name="Naeem Raeece"/>
        </authorList>
    </citation>
    <scope>NUCLEOTIDE SEQUENCE [LARGE SCALE GENOMIC DNA]</scope>
</reference>
<protein>
    <recommendedName>
        <fullName evidence="6">Inner membrane complex protein 1f</fullName>
    </recommendedName>
</protein>
<sequence>MLKNTIKTDRTKREQSRILLEKKLSKDSVTSTKFCDSSEDREEGSNSSSHVSLNILEESNITRTLDTDKTNSFICDKKGQSKGGSSKSSKKNLQKSSKVNTLDRGNDTNLFNNIQQIKSRRTSINLDESKICSKVNSSKAEVYTDNQRDFTNNPRKRENIDVLNIEENIKKTNVGEEVEHILSDTITKRLPRTISFKDNLFIPESNLYSNVNKNLPHFYFDNKAEPYTTGFSNYNQSTVFNSSPNTYSHFKTGYNTCSYNDTYLDAAGDPSLKYYSNGSLSPRDSSLNPYRSSLSPHYDSVMSQGINWGVHLSNNFNLYENNNTTIDDNLKIPLSLSKSIEYTGTGAQTYNTTLDEAYNNRSITNEMDFTNMYSSHTPIGSNSSTKAIDSSNLVANDNAYWSGKAGFYANSVDENAALGVANWGTTMLNSESPPAENMQTVSMPLGSMSTAHFGIAVDRKNIYDTNATSGSASGGIPYVDSGVSAVEDAAEASAYVDCKYRSHILNDPSENSKTVVKPSEVVENEEIKRNVSVCEKVSSHTDYSRATHSSHIIDKRIVHEGFDTIKIPKYREVEIVEKIVEVPVVHKVNKYINKYEIKEVEKVVKKPINKYVETKIEIPELHYQDKIVEVPELQEIVKIVEKPEVKERIIYKNKIEKKIIPKYIEVPVVKIVNKYESYDDIGEVIKTVPVKKIVEIPNEVIKKVKIPIKKIVEQPNYVPVIKYRDVPIEKIRYVPKVQTIELVKKIPKVIDIPIPVKVPKVKIINKPFYINKYIDRPVVVPVAKTIKPVFKYEGKKLIEIPIHKPYIITHDTVVSRNIKNDMSNGRCAVYARRLDLNTFDPVKRNKLFNMVNQNNFNLHRSVSADNFIGSRHTADNYPVDHFKGLGEGKNNNDVFVQKNFSKRSCAEEGGFGFPFNGDIRRDAYHGLGNSNYFPANVCESVPSHLNDNSNSLHFSKNLNKMRMHNTNFTSPQCDFYESSPPRDIPMCHSNAKIECVGMDHPFGHSASFVGSNNGEGLRYDISSSSAVHNENHGKGPNGNVHQGTPFYNRGQGNEKRDDDLCGNNHCGSWAKEGDVGRVERSDSMHNLPHSNTILERSSYSNENKKCMVNMNTFMDDDHLAKCPSDDRGNVSYYRTNAYRNSSSLNRQDPNNTTFSARSRSPSACSVDGISAYVVEYVGDQDRRYTDAAYSSNGLSSRMVNEMGSNYTFNGEMANTNND</sequence>